<reference evidence="2 3" key="1">
    <citation type="submission" date="2021-01" db="EMBL/GenBank/DDBJ databases">
        <title>Whole genome shotgun sequence of Actinoplanes couchii NBRC 106145.</title>
        <authorList>
            <person name="Komaki H."/>
            <person name="Tamura T."/>
        </authorList>
    </citation>
    <scope>NUCLEOTIDE SEQUENCE [LARGE SCALE GENOMIC DNA]</scope>
    <source>
        <strain evidence="2 3">NBRC 106145</strain>
    </source>
</reference>
<feature type="compositionally biased region" description="Polar residues" evidence="1">
    <location>
        <begin position="51"/>
        <end position="63"/>
    </location>
</feature>
<sequence>MTAPASNRPSASEPGVKCGAAARIPTNADAHNTTVTAAAARAAREGRTEESSVTTTDPTVPRG</sequence>
<dbReference type="EMBL" id="BOMG01000106">
    <property type="protein sequence ID" value="GID60296.1"/>
    <property type="molecule type" value="Genomic_DNA"/>
</dbReference>
<protein>
    <submittedName>
        <fullName evidence="2">Uncharacterized protein</fullName>
    </submittedName>
</protein>
<proteinExistence type="predicted"/>
<evidence type="ECO:0000313" key="3">
    <source>
        <dbReference type="Proteomes" id="UP000612282"/>
    </source>
</evidence>
<name>A0ABQ3XP50_9ACTN</name>
<comment type="caution">
    <text evidence="2">The sequence shown here is derived from an EMBL/GenBank/DDBJ whole genome shotgun (WGS) entry which is preliminary data.</text>
</comment>
<keyword evidence="3" id="KW-1185">Reference proteome</keyword>
<feature type="region of interest" description="Disordered" evidence="1">
    <location>
        <begin position="27"/>
        <end position="63"/>
    </location>
</feature>
<organism evidence="2 3">
    <name type="scientific">Actinoplanes couchii</name>
    <dbReference type="NCBI Taxonomy" id="403638"/>
    <lineage>
        <taxon>Bacteria</taxon>
        <taxon>Bacillati</taxon>
        <taxon>Actinomycetota</taxon>
        <taxon>Actinomycetes</taxon>
        <taxon>Micromonosporales</taxon>
        <taxon>Micromonosporaceae</taxon>
        <taxon>Actinoplanes</taxon>
    </lineage>
</organism>
<feature type="compositionally biased region" description="Low complexity" evidence="1">
    <location>
        <begin position="27"/>
        <end position="41"/>
    </location>
</feature>
<evidence type="ECO:0000313" key="2">
    <source>
        <dbReference type="EMBL" id="GID60296.1"/>
    </source>
</evidence>
<evidence type="ECO:0000256" key="1">
    <source>
        <dbReference type="SAM" id="MobiDB-lite"/>
    </source>
</evidence>
<dbReference type="Proteomes" id="UP000612282">
    <property type="component" value="Unassembled WGS sequence"/>
</dbReference>
<gene>
    <name evidence="2" type="ORF">Aco03nite_087000</name>
</gene>
<accession>A0ABQ3XP50</accession>